<keyword evidence="13" id="KW-1185">Reference proteome</keyword>
<evidence type="ECO:0000256" key="10">
    <source>
        <dbReference type="RuleBase" id="RU361189"/>
    </source>
</evidence>
<dbReference type="Pfam" id="PF01496">
    <property type="entry name" value="V_ATPase_I"/>
    <property type="match status" value="2"/>
</dbReference>
<evidence type="ECO:0000256" key="3">
    <source>
        <dbReference type="ARBA" id="ARBA00022448"/>
    </source>
</evidence>
<feature type="transmembrane region" description="Helical" evidence="10">
    <location>
        <begin position="329"/>
        <end position="360"/>
    </location>
</feature>
<sequence>MKPAKMCKISITGHKDQLQKTIDTLYRLKLFDIQTYDGELDTGNPFDEAEEFSQMLVDTRSLLSTLPEAEGTGSFQLSQLANDIETVKEKVDEFERKQAELADEKRDVKTQLDFLKKLKGAKISIEDLEGSDTLETFVGKFDKEELEEATDHDLYEVFEGKDLNLLAYRKDRGMQEVLREIGATETKPPQIDYTGDLEKVLTTLKNRRDGIKSDLDSLQEEYREYARKWRPKLEDAESFLTERVEKAEAPLSFATTDSTFIAEGWIPHDKFNELGEELHRATGGKIHIQEEQTDEEPPTKHENNVAVKPFESLTDLVSVPRHNEIDPSFLLMLTFPLMFGFMIGDAGYGLTTLAVFYGGYRLFPAASEIFKSLMYASIATVAFGLAFGDAFGYVIFGHHSQLASATGIHLFEQIPILFHRAEHLGDVFTLSVVIGLAHVNLGYLVGFYNEFMKHGLKEAFLEKISWILLEIGAFAWYVFGAQVGAPVLLISLVMLYVGEGVEGMVEIPSLLSNILSYFRIFGVSVAAVSLAAVVNAMADPLFGMGNAVGFALGTVVLVVGHVFNTFVKIMEGFLQGIRLHYVEMFTKFYEGGGRKYAPFGGTE</sequence>
<organism evidence="12 13">
    <name type="scientific">Candidatus Nanohalococcus occultus</name>
    <dbReference type="NCBI Taxonomy" id="2978047"/>
    <lineage>
        <taxon>Archaea</taxon>
        <taxon>Candidatus Nanohalarchaeota</taxon>
        <taxon>Candidatus Nanohalarchaeota incertae sedis</taxon>
        <taxon>Candidatus Nanohalococcus</taxon>
    </lineage>
</organism>
<reference evidence="12 13" key="1">
    <citation type="submission" date="2022-09" db="EMBL/GenBank/DDBJ databases">
        <title>Xylan utilization by haloarchaea-nanohaloarchaea associations.</title>
        <authorList>
            <person name="Yakimov M."/>
        </authorList>
    </citation>
    <scope>NUCLEOTIDE SEQUENCE [LARGE SCALE GENOMIC DNA]</scope>
    <source>
        <strain evidence="12 13">SVXNc</strain>
    </source>
</reference>
<feature type="coiled-coil region" evidence="11">
    <location>
        <begin position="77"/>
        <end position="111"/>
    </location>
</feature>
<comment type="subcellular location">
    <subcellularLocation>
        <location evidence="1">Membrane</location>
        <topology evidence="1">Multi-pass membrane protein</topology>
    </subcellularLocation>
</comment>
<evidence type="ECO:0000256" key="8">
    <source>
        <dbReference type="ARBA" id="ARBA00059506"/>
    </source>
</evidence>
<accession>A0ABY8CI43</accession>
<proteinExistence type="inferred from homology"/>
<evidence type="ECO:0000256" key="11">
    <source>
        <dbReference type="SAM" id="Coils"/>
    </source>
</evidence>
<evidence type="ECO:0000256" key="1">
    <source>
        <dbReference type="ARBA" id="ARBA00004141"/>
    </source>
</evidence>
<keyword evidence="4 10" id="KW-0812">Transmembrane</keyword>
<feature type="transmembrane region" description="Helical" evidence="10">
    <location>
        <begin position="517"/>
        <end position="538"/>
    </location>
</feature>
<dbReference type="GeneID" id="90590118"/>
<evidence type="ECO:0000256" key="5">
    <source>
        <dbReference type="ARBA" id="ARBA00022989"/>
    </source>
</evidence>
<dbReference type="EMBL" id="CP104395">
    <property type="protein sequence ID" value="WEL19695.1"/>
    <property type="molecule type" value="Genomic_DNA"/>
</dbReference>
<evidence type="ECO:0000256" key="2">
    <source>
        <dbReference type="ARBA" id="ARBA00009904"/>
    </source>
</evidence>
<feature type="coiled-coil region" evidence="11">
    <location>
        <begin position="201"/>
        <end position="228"/>
    </location>
</feature>
<evidence type="ECO:0000313" key="13">
    <source>
        <dbReference type="Proteomes" id="UP001218034"/>
    </source>
</evidence>
<comment type="function">
    <text evidence="8">Component of the A-type ATP synthase that produces ATP from ADP in the presence of a proton gradient across the membrane.</text>
</comment>
<evidence type="ECO:0000256" key="6">
    <source>
        <dbReference type="ARBA" id="ARBA00023065"/>
    </source>
</evidence>
<keyword evidence="7 10" id="KW-0472">Membrane</keyword>
<protein>
    <recommendedName>
        <fullName evidence="9 10">A-type ATP synthase subunit I</fullName>
    </recommendedName>
</protein>
<evidence type="ECO:0000256" key="9">
    <source>
        <dbReference type="ARBA" id="ARBA00068671"/>
    </source>
</evidence>
<name>A0ABY8CI43_9ARCH</name>
<evidence type="ECO:0000256" key="7">
    <source>
        <dbReference type="ARBA" id="ARBA00023136"/>
    </source>
</evidence>
<dbReference type="InterPro" id="IPR002490">
    <property type="entry name" value="V-ATPase_116kDa_su"/>
</dbReference>
<evidence type="ECO:0000313" key="12">
    <source>
        <dbReference type="EMBL" id="WEL19695.1"/>
    </source>
</evidence>
<gene>
    <name evidence="12" type="primary">ntpI</name>
    <name evidence="12" type="ORF">SVXNc_0681</name>
</gene>
<dbReference type="RefSeq" id="WP_347721528.1">
    <property type="nucleotide sequence ID" value="NZ_CP104395.1"/>
</dbReference>
<keyword evidence="5 10" id="KW-1133">Transmembrane helix</keyword>
<keyword evidence="11" id="KW-0175">Coiled coil</keyword>
<dbReference type="Gene3D" id="3.30.70.2750">
    <property type="match status" value="1"/>
</dbReference>
<comment type="similarity">
    <text evidence="2 10">Belongs to the V-ATPase 116 kDa subunit family.</text>
</comment>
<feature type="transmembrane region" description="Helical" evidence="10">
    <location>
        <begin position="427"/>
        <end position="448"/>
    </location>
</feature>
<evidence type="ECO:0000256" key="4">
    <source>
        <dbReference type="ARBA" id="ARBA00022692"/>
    </source>
</evidence>
<dbReference type="PANTHER" id="PTHR11629">
    <property type="entry name" value="VACUOLAR PROTON ATPASES"/>
    <property type="match status" value="1"/>
</dbReference>
<feature type="transmembrane region" description="Helical" evidence="10">
    <location>
        <begin position="544"/>
        <end position="567"/>
    </location>
</feature>
<dbReference type="Gene3D" id="1.20.1460.20">
    <property type="match status" value="1"/>
</dbReference>
<feature type="transmembrane region" description="Helical" evidence="10">
    <location>
        <begin position="372"/>
        <end position="396"/>
    </location>
</feature>
<dbReference type="Gene3D" id="3.30.70.2170">
    <property type="match status" value="1"/>
</dbReference>
<keyword evidence="6 10" id="KW-0406">Ion transport</keyword>
<dbReference type="PANTHER" id="PTHR11629:SF63">
    <property type="entry name" value="V-TYPE PROTON ATPASE SUBUNIT A"/>
    <property type="match status" value="1"/>
</dbReference>
<dbReference type="Proteomes" id="UP001218034">
    <property type="component" value="Chromosome"/>
</dbReference>
<keyword evidence="3 10" id="KW-0813">Transport</keyword>